<reference evidence="1" key="1">
    <citation type="submission" date="2022-08" db="EMBL/GenBank/DDBJ databases">
        <title>Genome Sequence of Fusarium decemcellulare.</title>
        <authorList>
            <person name="Buettner E."/>
        </authorList>
    </citation>
    <scope>NUCLEOTIDE SEQUENCE</scope>
    <source>
        <strain evidence="1">Babe19</strain>
    </source>
</reference>
<dbReference type="EMBL" id="JANRMS010000178">
    <property type="protein sequence ID" value="KAJ3544820.1"/>
    <property type="molecule type" value="Genomic_DNA"/>
</dbReference>
<comment type="caution">
    <text evidence="1">The sequence shown here is derived from an EMBL/GenBank/DDBJ whole genome shotgun (WGS) entry which is preliminary data.</text>
</comment>
<sequence length="124" mass="13268">MAMEAVTTPESPLPLGPYSQAIKANGFVFLCGQVPADPSGKLVEGTVAEKAHRMCQNTQAVLKAAGSSLDKVVKVIVYFRNADDLKDLNEVYAQFFPHKPARSAIETSMIPGGASFELDITALQ</sequence>
<accession>A0ACC1SR11</accession>
<protein>
    <submittedName>
        <fullName evidence="1">Uncharacterized protein</fullName>
    </submittedName>
</protein>
<gene>
    <name evidence="1" type="ORF">NM208_g2843</name>
</gene>
<dbReference type="Proteomes" id="UP001148629">
    <property type="component" value="Unassembled WGS sequence"/>
</dbReference>
<name>A0ACC1SR11_9HYPO</name>
<keyword evidence="2" id="KW-1185">Reference proteome</keyword>
<evidence type="ECO:0000313" key="1">
    <source>
        <dbReference type="EMBL" id="KAJ3544820.1"/>
    </source>
</evidence>
<evidence type="ECO:0000313" key="2">
    <source>
        <dbReference type="Proteomes" id="UP001148629"/>
    </source>
</evidence>
<proteinExistence type="predicted"/>
<organism evidence="1 2">
    <name type="scientific">Fusarium decemcellulare</name>
    <dbReference type="NCBI Taxonomy" id="57161"/>
    <lineage>
        <taxon>Eukaryota</taxon>
        <taxon>Fungi</taxon>
        <taxon>Dikarya</taxon>
        <taxon>Ascomycota</taxon>
        <taxon>Pezizomycotina</taxon>
        <taxon>Sordariomycetes</taxon>
        <taxon>Hypocreomycetidae</taxon>
        <taxon>Hypocreales</taxon>
        <taxon>Nectriaceae</taxon>
        <taxon>Fusarium</taxon>
        <taxon>Fusarium decemcellulare species complex</taxon>
    </lineage>
</organism>